<sequence>MATEILAALPRSPFPCPDWCRLPDGHPSDGQAADGREFRAHERPLGRVAGFSLDLVCDEVSSGDTAELSEPRLELYADDLTGLNADQANELAALLLREAGRLPRRASGA</sequence>
<proteinExistence type="predicted"/>
<dbReference type="EMBL" id="JACGWT010000005">
    <property type="protein sequence ID" value="MBA8795563.1"/>
    <property type="molecule type" value="Genomic_DNA"/>
</dbReference>
<dbReference type="Pfam" id="PF21848">
    <property type="entry name" value="DUF6907"/>
    <property type="match status" value="1"/>
</dbReference>
<protein>
    <submittedName>
        <fullName evidence="1">Uncharacterized protein</fullName>
    </submittedName>
</protein>
<gene>
    <name evidence="1" type="ORF">FHX74_003199</name>
</gene>
<dbReference type="InterPro" id="IPR054202">
    <property type="entry name" value="DUF6907"/>
</dbReference>
<evidence type="ECO:0000313" key="2">
    <source>
        <dbReference type="Proteomes" id="UP000523079"/>
    </source>
</evidence>
<dbReference type="Proteomes" id="UP000523079">
    <property type="component" value="Unassembled WGS sequence"/>
</dbReference>
<comment type="caution">
    <text evidence="1">The sequence shown here is derived from an EMBL/GenBank/DDBJ whole genome shotgun (WGS) entry which is preliminary data.</text>
</comment>
<keyword evidence="2" id="KW-1185">Reference proteome</keyword>
<accession>A0A7W3IUL9</accession>
<dbReference type="RefSeq" id="WP_182561170.1">
    <property type="nucleotide sequence ID" value="NZ_JACGWT010000005.1"/>
</dbReference>
<evidence type="ECO:0000313" key="1">
    <source>
        <dbReference type="EMBL" id="MBA8795563.1"/>
    </source>
</evidence>
<reference evidence="1 2" key="1">
    <citation type="submission" date="2020-07" db="EMBL/GenBank/DDBJ databases">
        <title>Sequencing the genomes of 1000 actinobacteria strains.</title>
        <authorList>
            <person name="Klenk H.-P."/>
        </authorList>
    </citation>
    <scope>NUCLEOTIDE SEQUENCE [LARGE SCALE GENOMIC DNA]</scope>
    <source>
        <strain evidence="1 2">DSM 100723</strain>
    </source>
</reference>
<organism evidence="1 2">
    <name type="scientific">Microlunatus kandeliicorticis</name>
    <dbReference type="NCBI Taxonomy" id="1759536"/>
    <lineage>
        <taxon>Bacteria</taxon>
        <taxon>Bacillati</taxon>
        <taxon>Actinomycetota</taxon>
        <taxon>Actinomycetes</taxon>
        <taxon>Propionibacteriales</taxon>
        <taxon>Propionibacteriaceae</taxon>
        <taxon>Microlunatus</taxon>
    </lineage>
</organism>
<name>A0A7W3IUL9_9ACTN</name>
<dbReference type="AlphaFoldDB" id="A0A7W3IUL9"/>